<name>A0ABQ9XPX4_9EUKA</name>
<evidence type="ECO:0000256" key="3">
    <source>
        <dbReference type="PROSITE-ProRule" id="PRU00176"/>
    </source>
</evidence>
<protein>
    <submittedName>
        <fullName evidence="6">RNA-binding protein</fullName>
    </submittedName>
</protein>
<evidence type="ECO:0000313" key="7">
    <source>
        <dbReference type="Proteomes" id="UP001281761"/>
    </source>
</evidence>
<keyword evidence="1" id="KW-0677">Repeat</keyword>
<evidence type="ECO:0000259" key="5">
    <source>
        <dbReference type="PROSITE" id="PS50102"/>
    </source>
</evidence>
<dbReference type="InterPro" id="IPR035979">
    <property type="entry name" value="RBD_domain_sf"/>
</dbReference>
<organism evidence="6 7">
    <name type="scientific">Blattamonas nauphoetae</name>
    <dbReference type="NCBI Taxonomy" id="2049346"/>
    <lineage>
        <taxon>Eukaryota</taxon>
        <taxon>Metamonada</taxon>
        <taxon>Preaxostyla</taxon>
        <taxon>Oxymonadida</taxon>
        <taxon>Blattamonas</taxon>
    </lineage>
</organism>
<keyword evidence="2 3" id="KW-0694">RNA-binding</keyword>
<dbReference type="PANTHER" id="PTHR24012">
    <property type="entry name" value="RNA BINDING PROTEIN"/>
    <property type="match status" value="1"/>
</dbReference>
<feature type="region of interest" description="Disordered" evidence="4">
    <location>
        <begin position="370"/>
        <end position="401"/>
    </location>
</feature>
<feature type="compositionally biased region" description="Low complexity" evidence="4">
    <location>
        <begin position="684"/>
        <end position="698"/>
    </location>
</feature>
<reference evidence="6 7" key="1">
    <citation type="journal article" date="2022" name="bioRxiv">
        <title>Genomics of Preaxostyla Flagellates Illuminates Evolutionary Transitions and the Path Towards Mitochondrial Loss.</title>
        <authorList>
            <person name="Novak L.V.F."/>
            <person name="Treitli S.C."/>
            <person name="Pyrih J."/>
            <person name="Halakuc P."/>
            <person name="Pipaliya S.V."/>
            <person name="Vacek V."/>
            <person name="Brzon O."/>
            <person name="Soukal P."/>
            <person name="Eme L."/>
            <person name="Dacks J.B."/>
            <person name="Karnkowska A."/>
            <person name="Elias M."/>
            <person name="Hampl V."/>
        </authorList>
    </citation>
    <scope>NUCLEOTIDE SEQUENCE [LARGE SCALE GENOMIC DNA]</scope>
    <source>
        <strain evidence="6">NAU3</strain>
        <tissue evidence="6">Gut</tissue>
    </source>
</reference>
<dbReference type="Gene3D" id="3.30.70.330">
    <property type="match status" value="2"/>
</dbReference>
<evidence type="ECO:0000256" key="4">
    <source>
        <dbReference type="SAM" id="MobiDB-lite"/>
    </source>
</evidence>
<evidence type="ECO:0000313" key="6">
    <source>
        <dbReference type="EMBL" id="KAK2954486.1"/>
    </source>
</evidence>
<dbReference type="PROSITE" id="PS50102">
    <property type="entry name" value="RRM"/>
    <property type="match status" value="2"/>
</dbReference>
<dbReference type="SMART" id="SM00360">
    <property type="entry name" value="RRM"/>
    <property type="match status" value="2"/>
</dbReference>
<feature type="domain" description="RRM" evidence="5">
    <location>
        <begin position="116"/>
        <end position="197"/>
    </location>
</feature>
<sequence>MCDTSPSTPGRHQNLSTSQGKGQVDPFCVFVHYLPPSCTSQELRHLFHRFGPITSSKVLVDPDTGSSLGYGFISFEKTTSAQNAVKEMDGFRISGKTLVVRLSNKQKTHRTYRPKHTLFIRHISTNATKSDVNSLFSSFGPIETMKLDNDAFSFGHSNKIAYVRFVSIHDAQRAVEELDGKHWKDCPTPLTVAFAKKELKTHISNSTGDLEPASPSEVESELSLLPLPPISERRPFRFVEDGGSETSDEIVFTASPNLVSSRSTVNSTPQSNSHPILAGFAGPLLKHPTEFHAQSAFTTTIHSSMSSLESHDSPPLLPISAASHTYPDRADPTHTLLDQPPNDSTTSFPDISVLSLPPFTKPFIPRLNQTNKQIDPQIPSPHLTPKLDASKRDSVQNSLDTSSSTLPFVFEPPTYTTPASLSSLAHFSAFSPSPPFSSSLNSFPQIVDEAESFPDLILESNTLLSRVSPDSPQFLPEMNPSSVQPIFSPPLVTSLDSNHLWSIDTSTIASNHTSIDNQHFSTLNESSARTTSPKWTATSLPYSVSSSTPKNDERKEIQKKITSITFVPKRPQNEKSGDEDKPLLQLPPNHRALPPPQHQFSKERGRKGEKGSDLRKSSKIINTRRNQNRPGSEPVILRPVNSLSLPQIPLATGSSSDTDLVSLSSPPLSLNNHFTSYPAQLSYSSTPLSVSHPHSSPSPSSPPIHPLRSRNGGRPEYGSFFSPIGPTHDENAGI</sequence>
<feature type="compositionally biased region" description="Basic and acidic residues" evidence="4">
    <location>
        <begin position="571"/>
        <end position="582"/>
    </location>
</feature>
<gene>
    <name evidence="6" type="ORF">BLNAU_10506</name>
</gene>
<dbReference type="Proteomes" id="UP001281761">
    <property type="component" value="Unassembled WGS sequence"/>
</dbReference>
<proteinExistence type="predicted"/>
<dbReference type="InterPro" id="IPR002343">
    <property type="entry name" value="Hud_Sxl_RNA"/>
</dbReference>
<dbReference type="InterPro" id="IPR012677">
    <property type="entry name" value="Nucleotide-bd_a/b_plait_sf"/>
</dbReference>
<accession>A0ABQ9XPX4</accession>
<dbReference type="CDD" id="cd00590">
    <property type="entry name" value="RRM_SF"/>
    <property type="match status" value="1"/>
</dbReference>
<feature type="compositionally biased region" description="Polar residues" evidence="4">
    <location>
        <begin position="619"/>
        <end position="630"/>
    </location>
</feature>
<feature type="compositionally biased region" description="Basic and acidic residues" evidence="4">
    <location>
        <begin position="550"/>
        <end position="559"/>
    </location>
</feature>
<dbReference type="InterPro" id="IPR000504">
    <property type="entry name" value="RRM_dom"/>
</dbReference>
<feature type="region of interest" description="Disordered" evidence="4">
    <location>
        <begin position="1"/>
        <end position="20"/>
    </location>
</feature>
<feature type="region of interest" description="Disordered" evidence="4">
    <location>
        <begin position="684"/>
        <end position="734"/>
    </location>
</feature>
<feature type="compositionally biased region" description="Polar residues" evidence="4">
    <location>
        <begin position="525"/>
        <end position="549"/>
    </location>
</feature>
<feature type="compositionally biased region" description="Basic and acidic residues" evidence="4">
    <location>
        <begin position="600"/>
        <end position="616"/>
    </location>
</feature>
<comment type="caution">
    <text evidence="6">The sequence shown here is derived from an EMBL/GenBank/DDBJ whole genome shotgun (WGS) entry which is preliminary data.</text>
</comment>
<feature type="region of interest" description="Disordered" evidence="4">
    <location>
        <begin position="305"/>
        <end position="351"/>
    </location>
</feature>
<keyword evidence="7" id="KW-1185">Reference proteome</keyword>
<evidence type="ECO:0000256" key="1">
    <source>
        <dbReference type="ARBA" id="ARBA00022737"/>
    </source>
</evidence>
<dbReference type="Pfam" id="PF00076">
    <property type="entry name" value="RRM_1"/>
    <property type="match status" value="2"/>
</dbReference>
<dbReference type="PRINTS" id="PR00961">
    <property type="entry name" value="HUDSXLRNA"/>
</dbReference>
<feature type="domain" description="RRM" evidence="5">
    <location>
        <begin position="27"/>
        <end position="105"/>
    </location>
</feature>
<feature type="region of interest" description="Disordered" evidence="4">
    <location>
        <begin position="525"/>
        <end position="638"/>
    </location>
</feature>
<evidence type="ECO:0000256" key="2">
    <source>
        <dbReference type="ARBA" id="ARBA00022884"/>
    </source>
</evidence>
<dbReference type="SUPFAM" id="SSF54928">
    <property type="entry name" value="RNA-binding domain, RBD"/>
    <property type="match status" value="1"/>
</dbReference>
<dbReference type="EMBL" id="JARBJD010000077">
    <property type="protein sequence ID" value="KAK2954486.1"/>
    <property type="molecule type" value="Genomic_DNA"/>
</dbReference>